<feature type="transmembrane region" description="Helical" evidence="1">
    <location>
        <begin position="58"/>
        <end position="76"/>
    </location>
</feature>
<evidence type="ECO:0000259" key="2">
    <source>
        <dbReference type="Pfam" id="PF07331"/>
    </source>
</evidence>
<dbReference type="Proteomes" id="UP001255416">
    <property type="component" value="Unassembled WGS sequence"/>
</dbReference>
<feature type="domain" description="DUF1468" evidence="2">
    <location>
        <begin position="20"/>
        <end position="158"/>
    </location>
</feature>
<keyword evidence="1" id="KW-1133">Transmembrane helix</keyword>
<organism evidence="3 4">
    <name type="scientific">Sedimentitalea todarodis</name>
    <dbReference type="NCBI Taxonomy" id="1631240"/>
    <lineage>
        <taxon>Bacteria</taxon>
        <taxon>Pseudomonadati</taxon>
        <taxon>Pseudomonadota</taxon>
        <taxon>Alphaproteobacteria</taxon>
        <taxon>Rhodobacterales</taxon>
        <taxon>Paracoccaceae</taxon>
        <taxon>Sedimentitalea</taxon>
    </lineage>
</organism>
<name>A0ABU3VHB4_9RHOB</name>
<comment type="caution">
    <text evidence="3">The sequence shown here is derived from an EMBL/GenBank/DDBJ whole genome shotgun (WGS) entry which is preliminary data.</text>
</comment>
<accession>A0ABU3VHB4</accession>
<gene>
    <name evidence="3" type="ORF">QO231_17240</name>
</gene>
<keyword evidence="4" id="KW-1185">Reference proteome</keyword>
<proteinExistence type="predicted"/>
<dbReference type="EMBL" id="JASMWN010000015">
    <property type="protein sequence ID" value="MDU9005581.1"/>
    <property type="molecule type" value="Genomic_DNA"/>
</dbReference>
<dbReference type="Pfam" id="PF07331">
    <property type="entry name" value="TctB"/>
    <property type="match status" value="1"/>
</dbReference>
<sequence>MITRTLQDMFKRYRQPGDVVFAVLFLALSIFLISQLGEQTEVTKRTKWYAQPALWPKISLYAMCAFAFLHWLSSAMSPRIPGRWIEVAFWVRGFEYIAYFLIYVLIVPKFGYLPSTILFCVFLAFRTGFRDARTLLIAAAFGVGVVVVFRGLLAVKIPAGAAYDYLPDAIRSFALIYL</sequence>
<evidence type="ECO:0000313" key="3">
    <source>
        <dbReference type="EMBL" id="MDU9005581.1"/>
    </source>
</evidence>
<evidence type="ECO:0000256" key="1">
    <source>
        <dbReference type="SAM" id="Phobius"/>
    </source>
</evidence>
<feature type="transmembrane region" description="Helical" evidence="1">
    <location>
        <begin position="96"/>
        <end position="123"/>
    </location>
</feature>
<evidence type="ECO:0000313" key="4">
    <source>
        <dbReference type="Proteomes" id="UP001255416"/>
    </source>
</evidence>
<feature type="transmembrane region" description="Helical" evidence="1">
    <location>
        <begin position="19"/>
        <end position="37"/>
    </location>
</feature>
<feature type="transmembrane region" description="Helical" evidence="1">
    <location>
        <begin position="135"/>
        <end position="155"/>
    </location>
</feature>
<reference evidence="4" key="1">
    <citation type="submission" date="2023-05" db="EMBL/GenBank/DDBJ databases">
        <title>Sedimentitalea sp. nov. JM2-8.</title>
        <authorList>
            <person name="Huang J."/>
        </authorList>
    </citation>
    <scope>NUCLEOTIDE SEQUENCE [LARGE SCALE GENOMIC DNA]</scope>
    <source>
        <strain evidence="4">KHS03</strain>
    </source>
</reference>
<dbReference type="RefSeq" id="WP_316779186.1">
    <property type="nucleotide sequence ID" value="NZ_JASMWN010000015.1"/>
</dbReference>
<protein>
    <submittedName>
        <fullName evidence="3">Tripartite tricarboxylate transporter TctB family protein</fullName>
    </submittedName>
</protein>
<keyword evidence="1" id="KW-0812">Transmembrane</keyword>
<keyword evidence="1" id="KW-0472">Membrane</keyword>
<dbReference type="InterPro" id="IPR009936">
    <property type="entry name" value="DUF1468"/>
</dbReference>